<dbReference type="AlphaFoldDB" id="A0A926I0S6"/>
<reference evidence="2" key="1">
    <citation type="submission" date="2020-08" db="EMBL/GenBank/DDBJ databases">
        <title>Genome public.</title>
        <authorList>
            <person name="Liu C."/>
            <person name="Sun Q."/>
        </authorList>
    </citation>
    <scope>NUCLEOTIDE SEQUENCE</scope>
    <source>
        <strain evidence="2">NSJ-32</strain>
    </source>
</reference>
<organism evidence="2 3">
    <name type="scientific">Bianquea renquensis</name>
    <dbReference type="NCBI Taxonomy" id="2763661"/>
    <lineage>
        <taxon>Bacteria</taxon>
        <taxon>Bacillati</taxon>
        <taxon>Bacillota</taxon>
        <taxon>Clostridia</taxon>
        <taxon>Eubacteriales</taxon>
        <taxon>Bianqueaceae</taxon>
        <taxon>Bianquea</taxon>
    </lineage>
</organism>
<feature type="coiled-coil region" evidence="1">
    <location>
        <begin position="27"/>
        <end position="54"/>
    </location>
</feature>
<protein>
    <submittedName>
        <fullName evidence="2">Uncharacterized protein</fullName>
    </submittedName>
</protein>
<dbReference type="Proteomes" id="UP000657006">
    <property type="component" value="Unassembled WGS sequence"/>
</dbReference>
<proteinExistence type="predicted"/>
<evidence type="ECO:0000313" key="2">
    <source>
        <dbReference type="EMBL" id="MBC8542525.1"/>
    </source>
</evidence>
<keyword evidence="1" id="KW-0175">Coiled coil</keyword>
<comment type="caution">
    <text evidence="2">The sequence shown here is derived from an EMBL/GenBank/DDBJ whole genome shotgun (WGS) entry which is preliminary data.</text>
</comment>
<evidence type="ECO:0000256" key="1">
    <source>
        <dbReference type="SAM" id="Coils"/>
    </source>
</evidence>
<accession>A0A926I0S6</accession>
<evidence type="ECO:0000313" key="3">
    <source>
        <dbReference type="Proteomes" id="UP000657006"/>
    </source>
</evidence>
<keyword evidence="3" id="KW-1185">Reference proteome</keyword>
<dbReference type="RefSeq" id="WP_177719073.1">
    <property type="nucleotide sequence ID" value="NZ_JACRSQ010000003.1"/>
</dbReference>
<dbReference type="EMBL" id="JACRSQ010000003">
    <property type="protein sequence ID" value="MBC8542525.1"/>
    <property type="molecule type" value="Genomic_DNA"/>
</dbReference>
<name>A0A926I0S6_9FIRM</name>
<sequence length="79" mass="9471">MKRILSACLQQTIQFQMKDESDRALAAKEIREEYEKYKRQMERKRTQYKIIEEAVQEDGSIIIKIKKQVPNYAIGDYLE</sequence>
<gene>
    <name evidence="2" type="ORF">H8730_03055</name>
</gene>